<name>A0AAN8RSQ6_9PEZI</name>
<dbReference type="GO" id="GO:0019369">
    <property type="term" value="P:arachidonate metabolic process"/>
    <property type="evidence" value="ECO:0007669"/>
    <property type="project" value="TreeGrafter"/>
</dbReference>
<gene>
    <name evidence="3" type="ORF">TWF718_001733</name>
</gene>
<keyword evidence="2" id="KW-0442">Lipid degradation</keyword>
<evidence type="ECO:0000313" key="3">
    <source>
        <dbReference type="EMBL" id="KAK6357421.1"/>
    </source>
</evidence>
<sequence length="402" mass="45071">MGTKTLGLQSTSRWVRRSVYLRESYRRAVEEQLDGDPKIPMFGLQNHSRVAVTTTVGTDTRLIANYQAGGTEKALCSSAAPPYFQPISLNGVEFRDGGLKASNPVQLALDEAKLIWGKDRLDLLLSIGTGQARTPQLNLVGINNVDEKLREIATTWLRTMNGEKAWEKFHASQMSDAGDTPMRCYRCNIAYQLDVEPAFDDIETIEGMRLDSLYTSGSYDTKYTKLPGNLYEPVSGECQSSVLEVQADILKASLYFFQITRILKGENDKFAIHGRLRCRLGLNDGQSFEQLLKLTKHFYINGQQLVGTYALLMPDRLLNISVQFEHVSVSDPIRIDVNFGGPYSVTISGFPMDIQVLRTYCMENGIEEEVLEAENSSDGDGSPFERAMTPTTDDPFYKMCWD</sequence>
<organism evidence="3 4">
    <name type="scientific">Orbilia javanica</name>
    <dbReference type="NCBI Taxonomy" id="47235"/>
    <lineage>
        <taxon>Eukaryota</taxon>
        <taxon>Fungi</taxon>
        <taxon>Dikarya</taxon>
        <taxon>Ascomycota</taxon>
        <taxon>Pezizomycotina</taxon>
        <taxon>Orbiliomycetes</taxon>
        <taxon>Orbiliales</taxon>
        <taxon>Orbiliaceae</taxon>
        <taxon>Orbilia</taxon>
    </lineage>
</organism>
<accession>A0AAN8RSQ6</accession>
<reference evidence="3 4" key="1">
    <citation type="submission" date="2019-10" db="EMBL/GenBank/DDBJ databases">
        <authorList>
            <person name="Palmer J.M."/>
        </authorList>
    </citation>
    <scope>NUCLEOTIDE SEQUENCE [LARGE SCALE GENOMIC DNA]</scope>
    <source>
        <strain evidence="3 4">TWF718</strain>
    </source>
</reference>
<keyword evidence="2" id="KW-0443">Lipid metabolism</keyword>
<evidence type="ECO:0000313" key="4">
    <source>
        <dbReference type="Proteomes" id="UP001313282"/>
    </source>
</evidence>
<proteinExistence type="predicted"/>
<protein>
    <recommendedName>
        <fullName evidence="5">PNPLA domain-containing protein</fullName>
    </recommendedName>
</protein>
<dbReference type="InterPro" id="IPR016035">
    <property type="entry name" value="Acyl_Trfase/lysoPLipase"/>
</dbReference>
<dbReference type="GO" id="GO:0016020">
    <property type="term" value="C:membrane"/>
    <property type="evidence" value="ECO:0007669"/>
    <property type="project" value="TreeGrafter"/>
</dbReference>
<dbReference type="Gene3D" id="3.40.1090.10">
    <property type="entry name" value="Cytosolic phospholipase A2 catalytic domain"/>
    <property type="match status" value="1"/>
</dbReference>
<dbReference type="Proteomes" id="UP001313282">
    <property type="component" value="Unassembled WGS sequence"/>
</dbReference>
<keyword evidence="4" id="KW-1185">Reference proteome</keyword>
<dbReference type="AlphaFoldDB" id="A0AAN8RSQ6"/>
<dbReference type="PANTHER" id="PTHR24185">
    <property type="entry name" value="CALCIUM-INDEPENDENT PHOSPHOLIPASE A2-GAMMA"/>
    <property type="match status" value="1"/>
</dbReference>
<evidence type="ECO:0008006" key="5">
    <source>
        <dbReference type="Google" id="ProtNLM"/>
    </source>
</evidence>
<dbReference type="SUPFAM" id="SSF52151">
    <property type="entry name" value="FabD/lysophospholipase-like"/>
    <property type="match status" value="1"/>
</dbReference>
<evidence type="ECO:0000256" key="1">
    <source>
        <dbReference type="ARBA" id="ARBA00022801"/>
    </source>
</evidence>
<keyword evidence="1" id="KW-0378">Hydrolase</keyword>
<dbReference type="GO" id="GO:0047499">
    <property type="term" value="F:calcium-independent phospholipase A2 activity"/>
    <property type="evidence" value="ECO:0007669"/>
    <property type="project" value="TreeGrafter"/>
</dbReference>
<evidence type="ECO:0000256" key="2">
    <source>
        <dbReference type="ARBA" id="ARBA00022963"/>
    </source>
</evidence>
<comment type="caution">
    <text evidence="3">The sequence shown here is derived from an EMBL/GenBank/DDBJ whole genome shotgun (WGS) entry which is preliminary data.</text>
</comment>
<dbReference type="GO" id="GO:0016042">
    <property type="term" value="P:lipid catabolic process"/>
    <property type="evidence" value="ECO:0007669"/>
    <property type="project" value="UniProtKB-KW"/>
</dbReference>
<dbReference type="PANTHER" id="PTHR24185:SF1">
    <property type="entry name" value="CALCIUM-INDEPENDENT PHOSPHOLIPASE A2-GAMMA"/>
    <property type="match status" value="1"/>
</dbReference>
<dbReference type="EMBL" id="JAVHNR010000001">
    <property type="protein sequence ID" value="KAK6357421.1"/>
    <property type="molecule type" value="Genomic_DNA"/>
</dbReference>